<comment type="caution">
    <text evidence="1">The sequence shown here is derived from an EMBL/GenBank/DDBJ whole genome shotgun (WGS) entry which is preliminary data.</text>
</comment>
<dbReference type="STRING" id="555088.DealDRAFT_0050"/>
<evidence type="ECO:0000313" key="1">
    <source>
        <dbReference type="EMBL" id="EEG78776.1"/>
    </source>
</evidence>
<name>C0GC41_DETAL</name>
<accession>C0GC41</accession>
<proteinExistence type="predicted"/>
<dbReference type="OrthoDB" id="144815at2"/>
<gene>
    <name evidence="1" type="ORF">DealDRAFT_0050</name>
</gene>
<keyword evidence="2" id="KW-1185">Reference proteome</keyword>
<protein>
    <submittedName>
        <fullName evidence="1">Uncharacterized protein</fullName>
    </submittedName>
</protein>
<dbReference type="RefSeq" id="WP_008513742.1">
    <property type="nucleotide sequence ID" value="NZ_ACJM01000001.1"/>
</dbReference>
<dbReference type="EMBL" id="ACJM01000001">
    <property type="protein sequence ID" value="EEG78776.1"/>
    <property type="molecule type" value="Genomic_DNA"/>
</dbReference>
<dbReference type="SUPFAM" id="SSF51726">
    <property type="entry name" value="UROD/MetE-like"/>
    <property type="match status" value="1"/>
</dbReference>
<sequence>MQVIGGCATSAMGILPHKDVDKALEMAFSLDIPFWPQLPHVSYYEDMYVQFSEHFPGIKIDEEQRITLDTALFYEELPAYLEKSADPDTFALSEKYAYVFHRFLEHDLSKYPAIKGQVMGPISFGLRITDEDRKPIIFHDDVRMVLFEFTREKINHQYRVLRQHNPNPIIFFDEPGLEFVFNSISGYTSDMAKRDLADLLAGIDGIKGVHLCGNPDWDFLLNADIDVLSFDAYNRGDVIVRYESVQRFIEEGKVLAWGIVPSHIEQIENETEDSIIDRLEGLWDTLVAKGADKEKVVQNAQLAPATCNLVGPRNEEAVEQAYELLQRVAARLKEKYRLD</sequence>
<evidence type="ECO:0000313" key="2">
    <source>
        <dbReference type="Proteomes" id="UP000006443"/>
    </source>
</evidence>
<dbReference type="eggNOG" id="COG0620">
    <property type="taxonomic scope" value="Bacteria"/>
</dbReference>
<dbReference type="AlphaFoldDB" id="C0GC41"/>
<dbReference type="Gene3D" id="3.20.20.210">
    <property type="match status" value="1"/>
</dbReference>
<reference evidence="1 2" key="1">
    <citation type="submission" date="2009-02" db="EMBL/GenBank/DDBJ databases">
        <title>Sequencing of the draft genome and assembly of Dethiobacter alkaliphilus AHT 1.</title>
        <authorList>
            <consortium name="US DOE Joint Genome Institute (JGI-PGF)"/>
            <person name="Lucas S."/>
            <person name="Copeland A."/>
            <person name="Lapidus A."/>
            <person name="Glavina del Rio T."/>
            <person name="Dalin E."/>
            <person name="Tice H."/>
            <person name="Bruce D."/>
            <person name="Goodwin L."/>
            <person name="Pitluck S."/>
            <person name="Larimer F."/>
            <person name="Land M.L."/>
            <person name="Hauser L."/>
            <person name="Muyzer G."/>
        </authorList>
    </citation>
    <scope>NUCLEOTIDE SEQUENCE [LARGE SCALE GENOMIC DNA]</scope>
    <source>
        <strain evidence="1 2">AHT 1</strain>
    </source>
</reference>
<dbReference type="Proteomes" id="UP000006443">
    <property type="component" value="Unassembled WGS sequence"/>
</dbReference>
<organism evidence="1 2">
    <name type="scientific">Dethiobacter alkaliphilus AHT 1</name>
    <dbReference type="NCBI Taxonomy" id="555088"/>
    <lineage>
        <taxon>Bacteria</taxon>
        <taxon>Bacillati</taxon>
        <taxon>Bacillota</taxon>
        <taxon>Dethiobacteria</taxon>
        <taxon>Dethiobacterales</taxon>
        <taxon>Dethiobacteraceae</taxon>
        <taxon>Dethiobacter</taxon>
    </lineage>
</organism>
<dbReference type="InterPro" id="IPR038071">
    <property type="entry name" value="UROD/MetE-like_sf"/>
</dbReference>